<protein>
    <submittedName>
        <fullName evidence="1">Uncharacterized protein</fullName>
    </submittedName>
</protein>
<dbReference type="EMBL" id="NBIV01000191">
    <property type="protein sequence ID" value="PXF41841.1"/>
    <property type="molecule type" value="Genomic_DNA"/>
</dbReference>
<dbReference type="AlphaFoldDB" id="A0A2V3IIE4"/>
<organism evidence="1 2">
    <name type="scientific">Gracilariopsis chorda</name>
    <dbReference type="NCBI Taxonomy" id="448386"/>
    <lineage>
        <taxon>Eukaryota</taxon>
        <taxon>Rhodophyta</taxon>
        <taxon>Florideophyceae</taxon>
        <taxon>Rhodymeniophycidae</taxon>
        <taxon>Gracilariales</taxon>
        <taxon>Gracilariaceae</taxon>
        <taxon>Gracilariopsis</taxon>
    </lineage>
</organism>
<dbReference type="OrthoDB" id="6115549at2759"/>
<dbReference type="Proteomes" id="UP000247409">
    <property type="component" value="Unassembled WGS sequence"/>
</dbReference>
<gene>
    <name evidence="1" type="ORF">BWQ96_08440</name>
</gene>
<proteinExistence type="predicted"/>
<keyword evidence="2" id="KW-1185">Reference proteome</keyword>
<accession>A0A2V3IIE4</accession>
<comment type="caution">
    <text evidence="1">The sequence shown here is derived from an EMBL/GenBank/DDBJ whole genome shotgun (WGS) entry which is preliminary data.</text>
</comment>
<reference evidence="1 2" key="1">
    <citation type="journal article" date="2018" name="Mol. Biol. Evol.">
        <title>Analysis of the draft genome of the red seaweed Gracilariopsis chorda provides insights into genome size evolution in Rhodophyta.</title>
        <authorList>
            <person name="Lee J."/>
            <person name="Yang E.C."/>
            <person name="Graf L."/>
            <person name="Yang J.H."/>
            <person name="Qiu H."/>
            <person name="Zel Zion U."/>
            <person name="Chan C.X."/>
            <person name="Stephens T.G."/>
            <person name="Weber A.P.M."/>
            <person name="Boo G.H."/>
            <person name="Boo S.M."/>
            <person name="Kim K.M."/>
            <person name="Shin Y."/>
            <person name="Jung M."/>
            <person name="Lee S.J."/>
            <person name="Yim H.S."/>
            <person name="Lee J.H."/>
            <person name="Bhattacharya D."/>
            <person name="Yoon H.S."/>
        </authorList>
    </citation>
    <scope>NUCLEOTIDE SEQUENCE [LARGE SCALE GENOMIC DNA]</scope>
    <source>
        <strain evidence="1 2">SKKU-2015</strain>
        <tissue evidence="1">Whole body</tissue>
    </source>
</reference>
<evidence type="ECO:0000313" key="2">
    <source>
        <dbReference type="Proteomes" id="UP000247409"/>
    </source>
</evidence>
<sequence>MLVSRMPPDRHKNLPFRKERPELAFCRAFEARHSDIIAFQTAWKEDAARYRATNATVLSKHFSKLEALITGHNADAKRISNADETGISAWKPVGRGGRKGYTTRSHKPLTCAASFQYVNRITMFAALHGNGDKCRPLFVFQGKKYRIRRYHHCSDPIHQYLESISDFLPRGA</sequence>
<evidence type="ECO:0000313" key="1">
    <source>
        <dbReference type="EMBL" id="PXF41841.1"/>
    </source>
</evidence>
<name>A0A2V3IIE4_9FLOR</name>